<feature type="domain" description="C2H2-type" evidence="10">
    <location>
        <begin position="232"/>
        <end position="260"/>
    </location>
</feature>
<keyword evidence="6" id="KW-0804">Transcription</keyword>
<feature type="domain" description="C2H2-type" evidence="10">
    <location>
        <begin position="433"/>
        <end position="459"/>
    </location>
</feature>
<keyword evidence="12" id="KW-1185">Reference proteome</keyword>
<feature type="domain" description="C2H2-type" evidence="10">
    <location>
        <begin position="322"/>
        <end position="351"/>
    </location>
</feature>
<keyword evidence="4" id="KW-0862">Zinc</keyword>
<evidence type="ECO:0000256" key="1">
    <source>
        <dbReference type="ARBA" id="ARBA00004123"/>
    </source>
</evidence>
<dbReference type="PANTHER" id="PTHR46179:SF13">
    <property type="entry name" value="C2H2-TYPE DOMAIN-CONTAINING PROTEIN"/>
    <property type="match status" value="1"/>
</dbReference>
<evidence type="ECO:0000256" key="6">
    <source>
        <dbReference type="ARBA" id="ARBA00023163"/>
    </source>
</evidence>
<dbReference type="Proteomes" id="UP001142055">
    <property type="component" value="Chromosome 1"/>
</dbReference>
<evidence type="ECO:0000313" key="11">
    <source>
        <dbReference type="EMBL" id="KAJ6224631.1"/>
    </source>
</evidence>
<keyword evidence="2" id="KW-0479">Metal-binding</keyword>
<comment type="subcellular location">
    <subcellularLocation>
        <location evidence="1">Nucleus</location>
    </subcellularLocation>
</comment>
<evidence type="ECO:0000256" key="9">
    <source>
        <dbReference type="SAM" id="MobiDB-lite"/>
    </source>
</evidence>
<keyword evidence="5" id="KW-0805">Transcription regulation</keyword>
<dbReference type="OMA" id="VHRSFCK"/>
<keyword evidence="7" id="KW-0539">Nucleus</keyword>
<dbReference type="PROSITE" id="PS50157">
    <property type="entry name" value="ZINC_FINGER_C2H2_2"/>
    <property type="match status" value="5"/>
</dbReference>
<sequence length="465" mass="54109">MDTEMEFFPEEAEQAGNEVTGENTARIEQQQSTIEIEQTVSSEQLTNAIKLSRQFMILMEDYRYLLSCYQETCSCHLNFDHQIFFRKLEDKHDILSNVASTNALLSDALEDSDDIESLSNLIDENLKANCEQNKASNTYIHRIKIRDQPSTKSPLPQTSQVELSTKTESTSSNAEISNTEQIDLTVEKLAFRCSHPKCEFITFKQTDILKHFNNHSKVDFSSQKFEKTDVLYVCEQCGKEFSGQKWLDNHVDNVHAFAKTFSCDFPNCFYKSKFRCVIDDHRKRHEKIKEFKCSWENCTSEFATKRDMIAHVNFYHRGIKNYICNWKNCNASFKDSNRLRHHYFTHTGERPYHCPYPGCGASFKQMPHLHKHRKTHNWEVASASNQESEEVVKSKSLKGLSVCPIDDCNADFTTESDLNKHIVDSHEDVEQLFKCELEDCSTYFQTNEQCQQHMKEDHSMLVSME</sequence>
<evidence type="ECO:0000259" key="10">
    <source>
        <dbReference type="PROSITE" id="PS50157"/>
    </source>
</evidence>
<evidence type="ECO:0000313" key="12">
    <source>
        <dbReference type="Proteomes" id="UP001142055"/>
    </source>
</evidence>
<evidence type="ECO:0000256" key="7">
    <source>
        <dbReference type="ARBA" id="ARBA00023242"/>
    </source>
</evidence>
<dbReference type="PROSITE" id="PS00028">
    <property type="entry name" value="ZINC_FINGER_C2H2_1"/>
    <property type="match status" value="6"/>
</dbReference>
<evidence type="ECO:0000256" key="3">
    <source>
        <dbReference type="ARBA" id="ARBA00022771"/>
    </source>
</evidence>
<dbReference type="Pfam" id="PF00096">
    <property type="entry name" value="zf-C2H2"/>
    <property type="match status" value="1"/>
</dbReference>
<organism evidence="11 12">
    <name type="scientific">Blomia tropicalis</name>
    <name type="common">Mite</name>
    <dbReference type="NCBI Taxonomy" id="40697"/>
    <lineage>
        <taxon>Eukaryota</taxon>
        <taxon>Metazoa</taxon>
        <taxon>Ecdysozoa</taxon>
        <taxon>Arthropoda</taxon>
        <taxon>Chelicerata</taxon>
        <taxon>Arachnida</taxon>
        <taxon>Acari</taxon>
        <taxon>Acariformes</taxon>
        <taxon>Sarcoptiformes</taxon>
        <taxon>Astigmata</taxon>
        <taxon>Glycyphagoidea</taxon>
        <taxon>Echimyopodidae</taxon>
        <taxon>Blomia</taxon>
    </lineage>
</organism>
<keyword evidence="3 8" id="KW-0863">Zinc-finger</keyword>
<gene>
    <name evidence="11" type="ORF">RDWZM_003176</name>
</gene>
<reference evidence="11" key="1">
    <citation type="submission" date="2022-12" db="EMBL/GenBank/DDBJ databases">
        <title>Genome assemblies of Blomia tropicalis.</title>
        <authorList>
            <person name="Cui Y."/>
        </authorList>
    </citation>
    <scope>NUCLEOTIDE SEQUENCE</scope>
    <source>
        <tissue evidence="11">Adult mites</tissue>
    </source>
</reference>
<dbReference type="Gene3D" id="3.30.160.60">
    <property type="entry name" value="Classic Zinc Finger"/>
    <property type="match status" value="5"/>
</dbReference>
<dbReference type="AlphaFoldDB" id="A0A9Q0RSA7"/>
<evidence type="ECO:0000256" key="5">
    <source>
        <dbReference type="ARBA" id="ARBA00023015"/>
    </source>
</evidence>
<dbReference type="InterPro" id="IPR036236">
    <property type="entry name" value="Znf_C2H2_sf"/>
</dbReference>
<dbReference type="FunFam" id="3.30.160.60:FF:002343">
    <property type="entry name" value="Zinc finger protein 33A"/>
    <property type="match status" value="1"/>
</dbReference>
<dbReference type="PANTHER" id="PTHR46179">
    <property type="entry name" value="ZINC FINGER PROTEIN"/>
    <property type="match status" value="1"/>
</dbReference>
<comment type="caution">
    <text evidence="11">The sequence shown here is derived from an EMBL/GenBank/DDBJ whole genome shotgun (WGS) entry which is preliminary data.</text>
</comment>
<dbReference type="GO" id="GO:0005634">
    <property type="term" value="C:nucleus"/>
    <property type="evidence" value="ECO:0007669"/>
    <property type="project" value="UniProtKB-SubCell"/>
</dbReference>
<evidence type="ECO:0000256" key="2">
    <source>
        <dbReference type="ARBA" id="ARBA00022723"/>
    </source>
</evidence>
<protein>
    <recommendedName>
        <fullName evidence="10">C2H2-type domain-containing protein</fullName>
    </recommendedName>
</protein>
<name>A0A9Q0RSA7_BLOTA</name>
<accession>A0A9Q0RSA7</accession>
<feature type="domain" description="C2H2-type" evidence="10">
    <location>
        <begin position="291"/>
        <end position="321"/>
    </location>
</feature>
<feature type="region of interest" description="Disordered" evidence="9">
    <location>
        <begin position="148"/>
        <end position="176"/>
    </location>
</feature>
<dbReference type="InterPro" id="IPR051061">
    <property type="entry name" value="Zinc_finger_trans_reg"/>
</dbReference>
<dbReference type="InterPro" id="IPR013087">
    <property type="entry name" value="Znf_C2H2_type"/>
</dbReference>
<dbReference type="EMBL" id="JAPWDV010000001">
    <property type="protein sequence ID" value="KAJ6224631.1"/>
    <property type="molecule type" value="Genomic_DNA"/>
</dbReference>
<dbReference type="SMART" id="SM00355">
    <property type="entry name" value="ZnF_C2H2"/>
    <property type="match status" value="8"/>
</dbReference>
<dbReference type="GO" id="GO:0008270">
    <property type="term" value="F:zinc ion binding"/>
    <property type="evidence" value="ECO:0007669"/>
    <property type="project" value="UniProtKB-KW"/>
</dbReference>
<feature type="domain" description="C2H2-type" evidence="10">
    <location>
        <begin position="352"/>
        <end position="381"/>
    </location>
</feature>
<dbReference type="SUPFAM" id="SSF57667">
    <property type="entry name" value="beta-beta-alpha zinc fingers"/>
    <property type="match status" value="3"/>
</dbReference>
<proteinExistence type="predicted"/>
<evidence type="ECO:0000256" key="4">
    <source>
        <dbReference type="ARBA" id="ARBA00022833"/>
    </source>
</evidence>
<dbReference type="GO" id="GO:0006357">
    <property type="term" value="P:regulation of transcription by RNA polymerase II"/>
    <property type="evidence" value="ECO:0007669"/>
    <property type="project" value="TreeGrafter"/>
</dbReference>
<evidence type="ECO:0000256" key="8">
    <source>
        <dbReference type="PROSITE-ProRule" id="PRU00042"/>
    </source>
</evidence>